<reference evidence="1 2" key="1">
    <citation type="submission" date="2019-06" db="EMBL/GenBank/DDBJ databases">
        <title>WGS assembly of Gossypium darwinii.</title>
        <authorList>
            <person name="Chen Z.J."/>
            <person name="Sreedasyam A."/>
            <person name="Ando A."/>
            <person name="Song Q."/>
            <person name="De L."/>
            <person name="Hulse-Kemp A."/>
            <person name="Ding M."/>
            <person name="Ye W."/>
            <person name="Kirkbride R."/>
            <person name="Jenkins J."/>
            <person name="Plott C."/>
            <person name="Lovell J."/>
            <person name="Lin Y.-M."/>
            <person name="Vaughn R."/>
            <person name="Liu B."/>
            <person name="Li W."/>
            <person name="Simpson S."/>
            <person name="Scheffler B."/>
            <person name="Saski C."/>
            <person name="Grover C."/>
            <person name="Hu G."/>
            <person name="Conover J."/>
            <person name="Carlson J."/>
            <person name="Shu S."/>
            <person name="Boston L."/>
            <person name="Williams M."/>
            <person name="Peterson D."/>
            <person name="Mcgee K."/>
            <person name="Jones D."/>
            <person name="Wendel J."/>
            <person name="Stelly D."/>
            <person name="Grimwood J."/>
            <person name="Schmutz J."/>
        </authorList>
    </citation>
    <scope>NUCLEOTIDE SEQUENCE [LARGE SCALE GENOMIC DNA]</scope>
    <source>
        <strain evidence="1">1808015.09</strain>
    </source>
</reference>
<dbReference type="Proteomes" id="UP000323506">
    <property type="component" value="Chromosome D09"/>
</dbReference>
<evidence type="ECO:0000313" key="1">
    <source>
        <dbReference type="EMBL" id="TYG55074.1"/>
    </source>
</evidence>
<keyword evidence="2" id="KW-1185">Reference proteome</keyword>
<dbReference type="EMBL" id="CM017709">
    <property type="protein sequence ID" value="TYG55074.1"/>
    <property type="molecule type" value="Genomic_DNA"/>
</dbReference>
<accession>A0A5D2BCL1</accession>
<organism evidence="1 2">
    <name type="scientific">Gossypium darwinii</name>
    <name type="common">Darwin's cotton</name>
    <name type="synonym">Gossypium barbadense var. darwinii</name>
    <dbReference type="NCBI Taxonomy" id="34276"/>
    <lineage>
        <taxon>Eukaryota</taxon>
        <taxon>Viridiplantae</taxon>
        <taxon>Streptophyta</taxon>
        <taxon>Embryophyta</taxon>
        <taxon>Tracheophyta</taxon>
        <taxon>Spermatophyta</taxon>
        <taxon>Magnoliopsida</taxon>
        <taxon>eudicotyledons</taxon>
        <taxon>Gunneridae</taxon>
        <taxon>Pentapetalae</taxon>
        <taxon>rosids</taxon>
        <taxon>malvids</taxon>
        <taxon>Malvales</taxon>
        <taxon>Malvaceae</taxon>
        <taxon>Malvoideae</taxon>
        <taxon>Gossypium</taxon>
    </lineage>
</organism>
<gene>
    <name evidence="1" type="ORF">ES288_D09G242700v1</name>
</gene>
<sequence>MIAGFQFNALSLLPFIAENSSLSSIWRFWPEVKTFSSSKSLRCYSMSIDIFCFWDESKLNLLESVYLVLNISDYCSNDRFIRIRALTFLDDSFRVSQNFYFVDSQSNP</sequence>
<evidence type="ECO:0000313" key="2">
    <source>
        <dbReference type="Proteomes" id="UP000323506"/>
    </source>
</evidence>
<protein>
    <submittedName>
        <fullName evidence="1">Uncharacterized protein</fullName>
    </submittedName>
</protein>
<proteinExistence type="predicted"/>
<name>A0A5D2BCL1_GOSDA</name>
<dbReference type="AlphaFoldDB" id="A0A5D2BCL1"/>